<dbReference type="PANTHER" id="PTHR30535:SF34">
    <property type="entry name" value="MOLYBDATE-BINDING PROTEIN MOLA"/>
    <property type="match status" value="1"/>
</dbReference>
<dbReference type="InterPro" id="IPR050902">
    <property type="entry name" value="ABC_Transporter_SBP"/>
</dbReference>
<evidence type="ECO:0000259" key="1">
    <source>
        <dbReference type="PROSITE" id="PS50983"/>
    </source>
</evidence>
<evidence type="ECO:0000313" key="3">
    <source>
        <dbReference type="Proteomes" id="UP000193804"/>
    </source>
</evidence>
<dbReference type="PROSITE" id="PS50983">
    <property type="entry name" value="FE_B12_PBP"/>
    <property type="match status" value="1"/>
</dbReference>
<dbReference type="GO" id="GO:0071281">
    <property type="term" value="P:cellular response to iron ion"/>
    <property type="evidence" value="ECO:0007669"/>
    <property type="project" value="TreeGrafter"/>
</dbReference>
<sequence>MRPSFNLFIIPILFLACSQPKRVDETEIGKPLIQYSKKLSIDEFENYYKVRVLNSSSTDSSFFTYILHPNEKPKVEGDAYIQIPIKKAVCLSTSHLPPFTILNKSALAGFPNTNLIFNKELLQLVDVGKIQDVGRKNGVNVEKTMTIQPDVVMAFSMGSSMEQLKPLQKAGIPIILNVDYLENSPLGRTEWLKLTAVLLNQYHAGDSLFRTIEAAYNKIKSSVAKIADQPSVLAGMMYGDIWYVPGGESFAAHFIKDAGGDYLWSENSESGSLELSFESVLSTAQNAKYWIGAASFTSLKDLENSNNKYTLFDAFQHQKVYSYTKRVNQNGANDYLESGFLRADLVLKDYVNLLHPRLLDDSTTTYFEVLNP</sequence>
<feature type="domain" description="Fe/B12 periplasmic-binding" evidence="1">
    <location>
        <begin position="87"/>
        <end position="358"/>
    </location>
</feature>
<dbReference type="AlphaFoldDB" id="A0A1X7LAT1"/>
<dbReference type="RefSeq" id="WP_085518880.1">
    <property type="nucleotide sequence ID" value="NZ_FXAW01000009.1"/>
</dbReference>
<dbReference type="OrthoDB" id="9812528at2"/>
<proteinExistence type="predicted"/>
<dbReference type="SUPFAM" id="SSF53807">
    <property type="entry name" value="Helical backbone' metal receptor"/>
    <property type="match status" value="1"/>
</dbReference>
<dbReference type="Pfam" id="PF01497">
    <property type="entry name" value="Peripla_BP_2"/>
    <property type="match status" value="1"/>
</dbReference>
<reference evidence="3" key="1">
    <citation type="submission" date="2017-04" db="EMBL/GenBank/DDBJ databases">
        <authorList>
            <person name="Varghese N."/>
            <person name="Submissions S."/>
        </authorList>
    </citation>
    <scope>NUCLEOTIDE SEQUENCE [LARGE SCALE GENOMIC DNA]</scope>
    <source>
        <strain evidence="3">DSM 4125</strain>
    </source>
</reference>
<dbReference type="InterPro" id="IPR002491">
    <property type="entry name" value="ABC_transptr_periplasmic_BD"/>
</dbReference>
<protein>
    <submittedName>
        <fullName evidence="2">Iron complex transport system substrate-binding protein</fullName>
    </submittedName>
</protein>
<accession>A0A1X7LAT1</accession>
<dbReference type="PROSITE" id="PS51257">
    <property type="entry name" value="PROKAR_LIPOPROTEIN"/>
    <property type="match status" value="1"/>
</dbReference>
<name>A0A1X7LAT1_9BACT</name>
<dbReference type="STRING" id="1028.SAMN05661096_03757"/>
<dbReference type="Proteomes" id="UP000193804">
    <property type="component" value="Unassembled WGS sequence"/>
</dbReference>
<gene>
    <name evidence="2" type="ORF">SAMN05661096_03757</name>
</gene>
<dbReference type="Gene3D" id="3.40.50.1980">
    <property type="entry name" value="Nitrogenase molybdenum iron protein domain"/>
    <property type="match status" value="2"/>
</dbReference>
<evidence type="ECO:0000313" key="2">
    <source>
        <dbReference type="EMBL" id="SMG50865.1"/>
    </source>
</evidence>
<keyword evidence="3" id="KW-1185">Reference proteome</keyword>
<organism evidence="2 3">
    <name type="scientific">Marivirga sericea</name>
    <dbReference type="NCBI Taxonomy" id="1028"/>
    <lineage>
        <taxon>Bacteria</taxon>
        <taxon>Pseudomonadati</taxon>
        <taxon>Bacteroidota</taxon>
        <taxon>Cytophagia</taxon>
        <taxon>Cytophagales</taxon>
        <taxon>Marivirgaceae</taxon>
        <taxon>Marivirga</taxon>
    </lineage>
</organism>
<dbReference type="PANTHER" id="PTHR30535">
    <property type="entry name" value="VITAMIN B12-BINDING PROTEIN"/>
    <property type="match status" value="1"/>
</dbReference>
<dbReference type="EMBL" id="FXAW01000009">
    <property type="protein sequence ID" value="SMG50865.1"/>
    <property type="molecule type" value="Genomic_DNA"/>
</dbReference>